<protein>
    <submittedName>
        <fullName evidence="1">Uncharacterized protein</fullName>
    </submittedName>
</protein>
<organism evidence="1 2">
    <name type="scientific">Allofournierella massiliensis</name>
    <dbReference type="NCBI Taxonomy" id="1650663"/>
    <lineage>
        <taxon>Bacteria</taxon>
        <taxon>Bacillati</taxon>
        <taxon>Bacillota</taxon>
        <taxon>Clostridia</taxon>
        <taxon>Eubacteriales</taxon>
        <taxon>Oscillospiraceae</taxon>
        <taxon>Allofournierella</taxon>
    </lineage>
</organism>
<dbReference type="EMBL" id="SLUM01000026">
    <property type="protein sequence ID" value="TCL53830.1"/>
    <property type="molecule type" value="Genomic_DNA"/>
</dbReference>
<evidence type="ECO:0000313" key="1">
    <source>
        <dbReference type="EMBL" id="TCL53830.1"/>
    </source>
</evidence>
<dbReference type="OrthoDB" id="6649701at2"/>
<accession>A0A4R1QUK4</accession>
<dbReference type="RefSeq" id="WP_132587417.1">
    <property type="nucleotide sequence ID" value="NZ_CABKVM010000010.1"/>
</dbReference>
<reference evidence="1 2" key="1">
    <citation type="submission" date="2019-03" db="EMBL/GenBank/DDBJ databases">
        <title>Genomic Encyclopedia of Type Strains, Phase IV (KMG-IV): sequencing the most valuable type-strain genomes for metagenomic binning, comparative biology and taxonomic classification.</title>
        <authorList>
            <person name="Goeker M."/>
        </authorList>
    </citation>
    <scope>NUCLEOTIDE SEQUENCE [LARGE SCALE GENOMIC DNA]</scope>
    <source>
        <strain evidence="1 2">DSM 100451</strain>
    </source>
</reference>
<dbReference type="Proteomes" id="UP000295184">
    <property type="component" value="Unassembled WGS sequence"/>
</dbReference>
<gene>
    <name evidence="1" type="ORF">EDD77_1263</name>
</gene>
<sequence length="254" mass="29209">MKTKYQTAYCDTTDSFLSVADVYIFENEFLSLYKEKIEGHLWCPECKKVMFSLIHIGNGMFYFRGYPKQEHEEGCSYGLPEIQVKTVTELKQQDPSYERIKLQMQRVLRYTPTNRATHKQQSSSATSLEGQVVSGKTVHKKFNARLPERRIDLPLSDSDLNMTKIFYGTVLVTSTPGKQNPNDRYLTLFSLDKKKRICMLAIPEVVWHYLSKDPLLNGKQVKVCISFCGELTKSNTGTLFCKLHHSQLLIVQSS</sequence>
<comment type="caution">
    <text evidence="1">The sequence shown here is derived from an EMBL/GenBank/DDBJ whole genome shotgun (WGS) entry which is preliminary data.</text>
</comment>
<proteinExistence type="predicted"/>
<evidence type="ECO:0000313" key="2">
    <source>
        <dbReference type="Proteomes" id="UP000295184"/>
    </source>
</evidence>
<name>A0A4R1QUK4_9FIRM</name>
<dbReference type="AlphaFoldDB" id="A0A4R1QUK4"/>